<dbReference type="GO" id="GO:0007224">
    <property type="term" value="P:smoothened signaling pathway"/>
    <property type="evidence" value="ECO:0000318"/>
    <property type="project" value="GO_Central"/>
</dbReference>
<feature type="region of interest" description="Disordered" evidence="12">
    <location>
        <begin position="918"/>
        <end position="969"/>
    </location>
</feature>
<comment type="similarity">
    <text evidence="2">Belongs to the GLI C2H2-type zinc-finger protein family.</text>
</comment>
<feature type="compositionally biased region" description="Polar residues" evidence="12">
    <location>
        <begin position="1182"/>
        <end position="1194"/>
    </location>
</feature>
<evidence type="ECO:0000256" key="12">
    <source>
        <dbReference type="SAM" id="MobiDB-lite"/>
    </source>
</evidence>
<keyword evidence="5 11" id="KW-0863">Zinc-finger</keyword>
<feature type="compositionally biased region" description="Gly residues" evidence="12">
    <location>
        <begin position="1153"/>
        <end position="1163"/>
    </location>
</feature>
<dbReference type="FunFam" id="3.30.160.60:FF:000068">
    <property type="entry name" value="GLI family zinc finger 3"/>
    <property type="match status" value="1"/>
</dbReference>
<evidence type="ECO:0000313" key="15">
    <source>
        <dbReference type="Proteomes" id="UP000007110"/>
    </source>
</evidence>
<feature type="region of interest" description="Disordered" evidence="12">
    <location>
        <begin position="366"/>
        <end position="395"/>
    </location>
</feature>
<proteinExistence type="inferred from homology"/>
<dbReference type="GO" id="GO:0000981">
    <property type="term" value="F:DNA-binding transcription factor activity, RNA polymerase II-specific"/>
    <property type="evidence" value="ECO:0000318"/>
    <property type="project" value="GO_Central"/>
</dbReference>
<feature type="compositionally biased region" description="Polar residues" evidence="12">
    <location>
        <begin position="884"/>
        <end position="894"/>
    </location>
</feature>
<dbReference type="GO" id="GO:0008270">
    <property type="term" value="F:zinc ion binding"/>
    <property type="evidence" value="ECO:0007669"/>
    <property type="project" value="UniProtKB-KW"/>
</dbReference>
<evidence type="ECO:0000313" key="14">
    <source>
        <dbReference type="EnsemblMetazoa" id="XP_030856396"/>
    </source>
</evidence>
<dbReference type="EnsemblMetazoa" id="XM_031000536">
    <property type="protein sequence ID" value="XP_030856396"/>
    <property type="gene ID" value="LOC580371"/>
</dbReference>
<feature type="region of interest" description="Disordered" evidence="12">
    <location>
        <begin position="1275"/>
        <end position="1312"/>
    </location>
</feature>
<feature type="compositionally biased region" description="Low complexity" evidence="12">
    <location>
        <begin position="946"/>
        <end position="969"/>
    </location>
</feature>
<accession>A0A7M7PYE2</accession>
<feature type="compositionally biased region" description="Low complexity" evidence="12">
    <location>
        <begin position="1278"/>
        <end position="1292"/>
    </location>
</feature>
<evidence type="ECO:0000256" key="1">
    <source>
        <dbReference type="ARBA" id="ARBA00004123"/>
    </source>
</evidence>
<keyword evidence="8" id="KW-0238">DNA-binding</keyword>
<feature type="compositionally biased region" description="Low complexity" evidence="12">
    <location>
        <begin position="1198"/>
        <end position="1216"/>
    </location>
</feature>
<dbReference type="GO" id="GO:0000978">
    <property type="term" value="F:RNA polymerase II cis-regulatory region sequence-specific DNA binding"/>
    <property type="evidence" value="ECO:0000318"/>
    <property type="project" value="GO_Central"/>
</dbReference>
<reference evidence="15" key="1">
    <citation type="submission" date="2015-02" db="EMBL/GenBank/DDBJ databases">
        <title>Genome sequencing for Strongylocentrotus purpuratus.</title>
        <authorList>
            <person name="Murali S."/>
            <person name="Liu Y."/>
            <person name="Vee V."/>
            <person name="English A."/>
            <person name="Wang M."/>
            <person name="Skinner E."/>
            <person name="Han Y."/>
            <person name="Muzny D.M."/>
            <person name="Worley K.C."/>
            <person name="Gibbs R.A."/>
        </authorList>
    </citation>
    <scope>NUCLEOTIDE SEQUENCE</scope>
</reference>
<sequence length="1396" mass="153629">MASHLSATRQEMDRIPTKRERDSPPAKERRPQTKPPGDSLPSSSSTHEYSRAGRELSAHPPLHYPHATIHPTIHPHHPFPTLPYMIDPRASFIDPRYGMDGRIGYHPPIPVNSRTHEGRYHFDHMHHPLHGHTPGSSPVLSDVSLIRLTPQRSGLGSLAESPIYPYYAVPQYVDHLHGSPALSMLSHARGLSPTGSNSGGDLGPRATPGSYIPQLSYGHGVSTDLYSHPPSTAGSIEHPALDFSSVEGSRFSSPRPGARMSRKRALSISPLFNESIDINAMIRTSPNSLVAYVNNSRSSSAASGSYGHLSAGTVSPVNWNHPVTPLAHLHHLQQQLIRHHRGFTGAGYLPTNVPPPQHPAMATLLARAHGQQQQQQSVAGPDPHSVVPPTHNNNHSKKAAEFEHHIPQVSKQVTEPNNNQVTSSVDLDNHQSKGMDDPNTVSSTSHMEGSPSAPAPGGDHRDDDGAHGGEEDIPVVTDCEWDDCHRKFDTLDQLVQHINNDHIHNERKEFICHWRDCIREEKPFKAQYMLVVHMRRHTGEKPHKCSFEGCYKAYSRLENLKTHLRSHTGERPYVCEFQGCTKAFSNASDRAKHQNRTHSNAKPYACKITGCTKRYTDPSSLRKHVKTVHGPEAHVTKRQRGDKRDPPSGSGGEKEGRKGDDMDKKSPGDVKPITKAISVSSNSTNNNRTKGVPQECHTSAHQSVHLSAPVNDYSSSPHNDSGVEMNATGGSIGDLTSIDDEKLIQDDQISSNVGDLGDGIGHRGRMGRRGGGGGRGSLTVTTAPTIIGRTTSPFMERSIKIKAGMSRPTHKAKTGVHILPQMPPPPPPPLQQQLPPVINNNNHGIDYKPKARNIEKLIFEERCDSSQSMTGNLDNLGNRRGSDHSTVSSYFSGRSSEASPFFMGSQFSSRRSSQASSYMSSMSSRRTSGASQWSGHMGMNSPYDPISIGSSRRSSEASSLNGPTGLPGLTLAQQRSLQARYEQTIMQQNSGDERFGMTPSPMPPPGYRRLSGVASMPPHPPRTPLPNEIPGNEIRRGSEPISSNQNSHMNRRYSSFNNKQPLPLPENMKNFRPAFHNIHHPPTIHEQDGGSGREQWQNIPQNHYEHGTIPEESMDTGGSGGPEEFMFPDEMVQFLDDQCKQEMQWTGQRQMPAGGGGGDGGRGFNQPHGNNHPGHNQMQGGYNMQRNTQMNNGGMQLAAQQAQQQQQQQQQHHQQQPVYNSQNPGFPQHMKQENRHMGGHHQQQHVNCSMQQPSTMEMSPGCNQVTSTVDAMSNPYNQQQHQQPPQQQAQQLPQPPRQPPRQPPHAPMGAMECENDPVANMLAALNSDALDHVQQIVPETMESETENKMPYNSQGASAGYPQQENVVNPTISNMAVTDMSSMLTSLAEENRFLSIM</sequence>
<feature type="compositionally biased region" description="Low complexity" evidence="12">
    <location>
        <begin position="918"/>
        <end position="932"/>
    </location>
</feature>
<keyword evidence="15" id="KW-1185">Reference proteome</keyword>
<dbReference type="Gene3D" id="3.30.160.60">
    <property type="entry name" value="Classic Zinc Finger"/>
    <property type="match status" value="5"/>
</dbReference>
<evidence type="ECO:0000256" key="5">
    <source>
        <dbReference type="ARBA" id="ARBA00022771"/>
    </source>
</evidence>
<dbReference type="PANTHER" id="PTHR45718:SF4">
    <property type="entry name" value="TRANSCRIPTIONAL ACTIVATOR CUBITUS INTERRUPTUS"/>
    <property type="match status" value="1"/>
</dbReference>
<feature type="compositionally biased region" description="Polar residues" evidence="12">
    <location>
        <begin position="410"/>
        <end position="426"/>
    </location>
</feature>
<feature type="region of interest" description="Disordered" evidence="12">
    <location>
        <begin position="410"/>
        <end position="472"/>
    </location>
</feature>
<feature type="region of interest" description="Disordered" evidence="12">
    <location>
        <begin position="865"/>
        <end position="894"/>
    </location>
</feature>
<dbReference type="GeneID" id="580371"/>
<dbReference type="Proteomes" id="UP000007110">
    <property type="component" value="Unassembled WGS sequence"/>
</dbReference>
<dbReference type="FunCoup" id="A0A7M7PYE2">
    <property type="interactions" value="41"/>
</dbReference>
<feature type="domain" description="C2H2-type" evidence="13">
    <location>
        <begin position="573"/>
        <end position="603"/>
    </location>
</feature>
<dbReference type="FunFam" id="3.30.160.60:FF:000036">
    <property type="entry name" value="GLI family zinc finger 3"/>
    <property type="match status" value="1"/>
</dbReference>
<feature type="compositionally biased region" description="Low complexity" evidence="12">
    <location>
        <begin position="1165"/>
        <end position="1181"/>
    </location>
</feature>
<feature type="domain" description="C2H2-type" evidence="13">
    <location>
        <begin position="543"/>
        <end position="572"/>
    </location>
</feature>
<keyword evidence="10" id="KW-0539">Nucleus</keyword>
<feature type="domain" description="C2H2-type" evidence="13">
    <location>
        <begin position="477"/>
        <end position="509"/>
    </location>
</feature>
<evidence type="ECO:0000256" key="2">
    <source>
        <dbReference type="ARBA" id="ARBA00010831"/>
    </source>
</evidence>
<keyword evidence="4" id="KW-0677">Repeat</keyword>
<dbReference type="FunFam" id="3.30.160.60:FF:000019">
    <property type="entry name" value="GLI family zinc finger 3"/>
    <property type="match status" value="1"/>
</dbReference>
<name>A0A7M7PYE2_STRPU</name>
<dbReference type="GO" id="GO:0005634">
    <property type="term" value="C:nucleus"/>
    <property type="evidence" value="ECO:0000318"/>
    <property type="project" value="GO_Central"/>
</dbReference>
<feature type="compositionally biased region" description="Low complexity" evidence="12">
    <location>
        <begin position="678"/>
        <end position="687"/>
    </location>
</feature>
<evidence type="ECO:0000256" key="3">
    <source>
        <dbReference type="ARBA" id="ARBA00022723"/>
    </source>
</evidence>
<feature type="compositionally biased region" description="Basic and acidic residues" evidence="12">
    <location>
        <begin position="458"/>
        <end position="470"/>
    </location>
</feature>
<feature type="region of interest" description="Disordered" evidence="12">
    <location>
        <begin position="1342"/>
        <end position="1361"/>
    </location>
</feature>
<feature type="region of interest" description="Disordered" evidence="12">
    <location>
        <begin position="617"/>
        <end position="705"/>
    </location>
</feature>
<evidence type="ECO:0000256" key="9">
    <source>
        <dbReference type="ARBA" id="ARBA00023163"/>
    </source>
</evidence>
<evidence type="ECO:0000256" key="4">
    <source>
        <dbReference type="ARBA" id="ARBA00022737"/>
    </source>
</evidence>
<evidence type="ECO:0000256" key="6">
    <source>
        <dbReference type="ARBA" id="ARBA00022833"/>
    </source>
</evidence>
<dbReference type="InterPro" id="IPR013087">
    <property type="entry name" value="Znf_C2H2_type"/>
</dbReference>
<dbReference type="SMART" id="SM00355">
    <property type="entry name" value="ZnF_C2H2"/>
    <property type="match status" value="5"/>
</dbReference>
<evidence type="ECO:0000256" key="11">
    <source>
        <dbReference type="PROSITE-ProRule" id="PRU00042"/>
    </source>
</evidence>
<dbReference type="InterPro" id="IPR036236">
    <property type="entry name" value="Znf_C2H2_sf"/>
</dbReference>
<feature type="region of interest" description="Disordered" evidence="12">
    <location>
        <begin position="192"/>
        <end position="211"/>
    </location>
</feature>
<comment type="subcellular location">
    <subcellularLocation>
        <location evidence="1">Nucleus</location>
    </subcellularLocation>
</comment>
<dbReference type="PROSITE" id="PS50157">
    <property type="entry name" value="ZINC_FINGER_C2H2_2"/>
    <property type="match status" value="5"/>
</dbReference>
<dbReference type="Pfam" id="PF23561">
    <property type="entry name" value="zf-C2H2_15"/>
    <property type="match status" value="1"/>
</dbReference>
<feature type="compositionally biased region" description="Polar residues" evidence="12">
    <location>
        <begin position="1350"/>
        <end position="1361"/>
    </location>
</feature>
<feature type="region of interest" description="Disordered" evidence="12">
    <location>
        <begin position="1"/>
        <end position="69"/>
    </location>
</feature>
<feature type="domain" description="C2H2-type" evidence="13">
    <location>
        <begin position="515"/>
        <end position="542"/>
    </location>
</feature>
<dbReference type="RefSeq" id="XP_030856396.1">
    <property type="nucleotide sequence ID" value="XM_031000536.1"/>
</dbReference>
<keyword evidence="3" id="KW-0479">Metal-binding</keyword>
<feature type="compositionally biased region" description="Basic and acidic residues" evidence="12">
    <location>
        <begin position="48"/>
        <end position="57"/>
    </location>
</feature>
<dbReference type="InterPro" id="IPR056436">
    <property type="entry name" value="Znf-C2H2_ZIC1-5/GLI1-3-like"/>
</dbReference>
<evidence type="ECO:0000256" key="8">
    <source>
        <dbReference type="ARBA" id="ARBA00023125"/>
    </source>
</evidence>
<evidence type="ECO:0000256" key="10">
    <source>
        <dbReference type="ARBA" id="ARBA00023242"/>
    </source>
</evidence>
<dbReference type="FunFam" id="3.30.160.60:FF:000031">
    <property type="entry name" value="GLI family zinc finger 3"/>
    <property type="match status" value="1"/>
</dbReference>
<protein>
    <recommendedName>
        <fullName evidence="13">C2H2-type domain-containing protein</fullName>
    </recommendedName>
</protein>
<dbReference type="InterPro" id="IPR043359">
    <property type="entry name" value="GLI-like"/>
</dbReference>
<dbReference type="Pfam" id="PF00096">
    <property type="entry name" value="zf-C2H2"/>
    <property type="match status" value="2"/>
</dbReference>
<dbReference type="InParanoid" id="A0A7M7PYE2"/>
<feature type="region of interest" description="Disordered" evidence="12">
    <location>
        <begin position="749"/>
        <end position="780"/>
    </location>
</feature>
<feature type="region of interest" description="Disordered" evidence="12">
    <location>
        <begin position="1148"/>
        <end position="1247"/>
    </location>
</feature>
<organism evidence="14 15">
    <name type="scientific">Strongylocentrotus purpuratus</name>
    <name type="common">Purple sea urchin</name>
    <dbReference type="NCBI Taxonomy" id="7668"/>
    <lineage>
        <taxon>Eukaryota</taxon>
        <taxon>Metazoa</taxon>
        <taxon>Echinodermata</taxon>
        <taxon>Eleutherozoa</taxon>
        <taxon>Echinozoa</taxon>
        <taxon>Echinoidea</taxon>
        <taxon>Euechinoidea</taxon>
        <taxon>Echinacea</taxon>
        <taxon>Camarodonta</taxon>
        <taxon>Echinidea</taxon>
        <taxon>Strongylocentrotidae</taxon>
        <taxon>Strongylocentrotus</taxon>
    </lineage>
</organism>
<feature type="compositionally biased region" description="Basic and acidic residues" evidence="12">
    <location>
        <begin position="427"/>
        <end position="436"/>
    </location>
</feature>
<feature type="compositionally biased region" description="Pro residues" evidence="12">
    <location>
        <begin position="1293"/>
        <end position="1306"/>
    </location>
</feature>
<feature type="compositionally biased region" description="Polar residues" evidence="12">
    <location>
        <begin position="696"/>
        <end position="705"/>
    </location>
</feature>
<feature type="compositionally biased region" description="Basic and acidic residues" evidence="12">
    <location>
        <begin position="642"/>
        <end position="668"/>
    </location>
</feature>
<dbReference type="KEGG" id="spu:580371"/>
<dbReference type="PROSITE" id="PS00028">
    <property type="entry name" value="ZINC_FINGER_C2H2_1"/>
    <property type="match status" value="4"/>
</dbReference>
<keyword evidence="9" id="KW-0804">Transcription</keyword>
<feature type="domain" description="C2H2-type" evidence="13">
    <location>
        <begin position="604"/>
        <end position="634"/>
    </location>
</feature>
<dbReference type="FunFam" id="3.30.160.60:FF:000048">
    <property type="entry name" value="GLI family zinc finger 3"/>
    <property type="match status" value="1"/>
</dbReference>
<dbReference type="SUPFAM" id="SSF57667">
    <property type="entry name" value="beta-beta-alpha zinc fingers"/>
    <property type="match status" value="3"/>
</dbReference>
<evidence type="ECO:0000259" key="13">
    <source>
        <dbReference type="PROSITE" id="PS50157"/>
    </source>
</evidence>
<keyword evidence="6" id="KW-0862">Zinc</keyword>
<feature type="compositionally biased region" description="Basic and acidic residues" evidence="12">
    <location>
        <begin position="10"/>
        <end position="31"/>
    </location>
</feature>
<dbReference type="OMA" id="NMMEQEY"/>
<evidence type="ECO:0000256" key="7">
    <source>
        <dbReference type="ARBA" id="ARBA00023015"/>
    </source>
</evidence>
<feature type="compositionally biased region" description="Polar residues" evidence="12">
    <location>
        <begin position="865"/>
        <end position="875"/>
    </location>
</feature>
<dbReference type="OrthoDB" id="3214149at2759"/>
<keyword evidence="7" id="KW-0805">Transcription regulation</keyword>
<dbReference type="GO" id="GO:0006357">
    <property type="term" value="P:regulation of transcription by RNA polymerase II"/>
    <property type="evidence" value="ECO:0000318"/>
    <property type="project" value="GO_Central"/>
</dbReference>
<reference evidence="14" key="2">
    <citation type="submission" date="2021-01" db="UniProtKB">
        <authorList>
            <consortium name="EnsemblMetazoa"/>
        </authorList>
    </citation>
    <scope>IDENTIFICATION</scope>
</reference>
<dbReference type="PANTHER" id="PTHR45718">
    <property type="entry name" value="TRANSCRIPTIONAL ACTIVATOR CUBITUS INTERRUPTUS"/>
    <property type="match status" value="1"/>
</dbReference>